<dbReference type="EMBL" id="RCCP01000003">
    <property type="protein sequence ID" value="RLJ86540.1"/>
    <property type="molecule type" value="Genomic_DNA"/>
</dbReference>
<keyword evidence="3" id="KW-1185">Reference proteome</keyword>
<proteinExistence type="predicted"/>
<comment type="caution">
    <text evidence="2">The sequence shown here is derived from an EMBL/GenBank/DDBJ whole genome shotgun (WGS) entry which is preliminary data.</text>
</comment>
<accession>A0A497YL94</accession>
<evidence type="ECO:0000313" key="2">
    <source>
        <dbReference type="EMBL" id="RLJ86540.1"/>
    </source>
</evidence>
<organism evidence="2 3">
    <name type="scientific">Planococcus citreus</name>
    <dbReference type="NCBI Taxonomy" id="1373"/>
    <lineage>
        <taxon>Bacteria</taxon>
        <taxon>Bacillati</taxon>
        <taxon>Bacillota</taxon>
        <taxon>Bacilli</taxon>
        <taxon>Bacillales</taxon>
        <taxon>Caryophanaceae</taxon>
        <taxon>Planococcus</taxon>
    </lineage>
</organism>
<name>A0A497YL94_9BACL</name>
<dbReference type="AlphaFoldDB" id="A0A497YL94"/>
<evidence type="ECO:0000313" key="3">
    <source>
        <dbReference type="Proteomes" id="UP000280791"/>
    </source>
</evidence>
<evidence type="ECO:0000256" key="1">
    <source>
        <dbReference type="SAM" id="MobiDB-lite"/>
    </source>
</evidence>
<reference evidence="2 3" key="1">
    <citation type="submission" date="2018-10" db="EMBL/GenBank/DDBJ databases">
        <title>Genomic Encyclopedia of Type Strains, Phase IV (KMG-IV): sequencing the most valuable type-strain genomes for metagenomic binning, comparative biology and taxonomic classification.</title>
        <authorList>
            <person name="Goeker M."/>
        </authorList>
    </citation>
    <scope>NUCLEOTIDE SEQUENCE [LARGE SCALE GENOMIC DNA]</scope>
    <source>
        <strain evidence="2 3">DSM 20549</strain>
    </source>
</reference>
<gene>
    <name evidence="2" type="ORF">DFR62_2141</name>
</gene>
<protein>
    <submittedName>
        <fullName evidence="2">Uncharacterized protein</fullName>
    </submittedName>
</protein>
<sequence>MKSHPWNGESQTPVDDAVLENLGPAEKKYLEPALEKAS</sequence>
<feature type="region of interest" description="Disordered" evidence="1">
    <location>
        <begin position="1"/>
        <end position="20"/>
    </location>
</feature>
<dbReference type="Proteomes" id="UP000280791">
    <property type="component" value="Unassembled WGS sequence"/>
</dbReference>